<feature type="compositionally biased region" description="Basic and acidic residues" evidence="1">
    <location>
        <begin position="10"/>
        <end position="28"/>
    </location>
</feature>
<keyword evidence="3" id="KW-0012">Acyltransferase</keyword>
<keyword evidence="3" id="KW-0808">Transferase</keyword>
<feature type="region of interest" description="Disordered" evidence="1">
    <location>
        <begin position="1"/>
        <end position="35"/>
    </location>
</feature>
<evidence type="ECO:0000313" key="4">
    <source>
        <dbReference type="Proteomes" id="UP000327085"/>
    </source>
</evidence>
<proteinExistence type="predicted"/>
<feature type="transmembrane region" description="Helical" evidence="2">
    <location>
        <begin position="227"/>
        <end position="250"/>
    </location>
</feature>
<keyword evidence="2" id="KW-0812">Transmembrane</keyword>
<dbReference type="GO" id="GO:0008374">
    <property type="term" value="F:O-acyltransferase activity"/>
    <property type="evidence" value="ECO:0007669"/>
    <property type="project" value="InterPro"/>
</dbReference>
<reference evidence="4" key="1">
    <citation type="journal article" date="2020" name="Plant J.">
        <title>Transposons played a major role in the diversification between the closely related almond and peach genomes: results from the almond genome sequence.</title>
        <authorList>
            <person name="Alioto T."/>
            <person name="Alexiou K.G."/>
            <person name="Bardil A."/>
            <person name="Barteri F."/>
            <person name="Castanera R."/>
            <person name="Cruz F."/>
            <person name="Dhingra A."/>
            <person name="Duval H."/>
            <person name="Fernandez I Marti A."/>
            <person name="Frias L."/>
            <person name="Galan B."/>
            <person name="Garcia J.L."/>
            <person name="Howad W."/>
            <person name="Gomez-Garrido J."/>
            <person name="Gut M."/>
            <person name="Julca I."/>
            <person name="Morata J."/>
            <person name="Puigdomenech P."/>
            <person name="Ribeca P."/>
            <person name="Rubio Cabetas M.J."/>
            <person name="Vlasova A."/>
            <person name="Wirthensohn M."/>
            <person name="Garcia-Mas J."/>
            <person name="Gabaldon T."/>
            <person name="Casacuberta J.M."/>
            <person name="Arus P."/>
        </authorList>
    </citation>
    <scope>NUCLEOTIDE SEQUENCE [LARGE SCALE GENOMIC DNA]</scope>
    <source>
        <strain evidence="4">cv. Texas</strain>
    </source>
</reference>
<dbReference type="AlphaFoldDB" id="A0A5E4ESX7"/>
<name>A0A5E4ESX7_PRUDU</name>
<dbReference type="SUPFAM" id="SSF52777">
    <property type="entry name" value="CoA-dependent acyltransferases"/>
    <property type="match status" value="1"/>
</dbReference>
<dbReference type="Proteomes" id="UP000327085">
    <property type="component" value="Chromosome 8"/>
</dbReference>
<dbReference type="InParanoid" id="A0A5E4ESX7"/>
<evidence type="ECO:0000313" key="3">
    <source>
        <dbReference type="EMBL" id="VVA18210.1"/>
    </source>
</evidence>
<dbReference type="GO" id="GO:0019432">
    <property type="term" value="P:triglyceride biosynthetic process"/>
    <property type="evidence" value="ECO:0007669"/>
    <property type="project" value="TreeGrafter"/>
</dbReference>
<dbReference type="Gramene" id="VVA18210">
    <property type="protein sequence ID" value="VVA18210"/>
    <property type="gene ID" value="Prudul26B032364"/>
</dbReference>
<gene>
    <name evidence="3" type="ORF">ALMOND_2B032364</name>
</gene>
<evidence type="ECO:0000256" key="1">
    <source>
        <dbReference type="SAM" id="MobiDB-lite"/>
    </source>
</evidence>
<evidence type="ECO:0000256" key="2">
    <source>
        <dbReference type="SAM" id="Phobius"/>
    </source>
</evidence>
<accession>A0A5E4ESX7</accession>
<dbReference type="OMA" id="HRNMESH"/>
<dbReference type="InterPro" id="IPR045034">
    <property type="entry name" value="O-acyltransferase_WSD1-like"/>
</dbReference>
<organism evidence="3 4">
    <name type="scientific">Prunus dulcis</name>
    <name type="common">Almond</name>
    <name type="synonym">Amygdalus dulcis</name>
    <dbReference type="NCBI Taxonomy" id="3755"/>
    <lineage>
        <taxon>Eukaryota</taxon>
        <taxon>Viridiplantae</taxon>
        <taxon>Streptophyta</taxon>
        <taxon>Embryophyta</taxon>
        <taxon>Tracheophyta</taxon>
        <taxon>Spermatophyta</taxon>
        <taxon>Magnoliopsida</taxon>
        <taxon>eudicotyledons</taxon>
        <taxon>Gunneridae</taxon>
        <taxon>Pentapetalae</taxon>
        <taxon>rosids</taxon>
        <taxon>fabids</taxon>
        <taxon>Rosales</taxon>
        <taxon>Rosaceae</taxon>
        <taxon>Amygdaloideae</taxon>
        <taxon>Amygdaleae</taxon>
        <taxon>Prunus</taxon>
    </lineage>
</organism>
<dbReference type="PANTHER" id="PTHR31650">
    <property type="entry name" value="O-ACYLTRANSFERASE (WSD1-LIKE) FAMILY PROTEIN"/>
    <property type="match status" value="1"/>
</dbReference>
<sequence>MYQNHKASKDHRNMESHMGESKETKAKDPSSSSSSSLRLCFLRSSAADKFSAEPITPIGGFFFQPQMDQIIHCAMGFKNPIDIAAIKSHLKTSLLLSHPRFSSLMVRGPRGLKQWHRSSPVDLDHHVILVHNPVTAASNFDHEASVNAYLADLSTSSGLSAEKPLWEFHLLMAYNCGVFRIHHALGDGTSLMSLFSASFRGAEEEEKLPALASAGKKGNSVNGEKGWWVLLIGFGGMVWFSLIFAVEFALRSLWVCDRKTEISGGDGKLATARFKLQDMKLVKKAVPNATINDVLVGVVSAGLSRYLDHRTPNALPEGLRITGIAIANLREQPRLQELTDLMKSNSRSSWGNKFSTFLLPIYYKKRFWN</sequence>
<dbReference type="PANTHER" id="PTHR31650:SF41">
    <property type="entry name" value="O-ACYLTRANSFERASE WSD1-LIKE ISOFORM X1"/>
    <property type="match status" value="1"/>
</dbReference>
<keyword evidence="2" id="KW-1133">Transmembrane helix</keyword>
<protein>
    <submittedName>
        <fullName evidence="3">PREDICTED: O-acyltransferase</fullName>
    </submittedName>
</protein>
<dbReference type="EMBL" id="CABIKO010000029">
    <property type="protein sequence ID" value="VVA18210.1"/>
    <property type="molecule type" value="Genomic_DNA"/>
</dbReference>
<keyword evidence="2" id="KW-0472">Membrane</keyword>
<dbReference type="GO" id="GO:0005886">
    <property type="term" value="C:plasma membrane"/>
    <property type="evidence" value="ECO:0007669"/>
    <property type="project" value="TreeGrafter"/>
</dbReference>